<dbReference type="GO" id="GO:0043952">
    <property type="term" value="P:protein transport by the Sec complex"/>
    <property type="evidence" value="ECO:0007669"/>
    <property type="project" value="UniProtKB-UniRule"/>
</dbReference>
<dbReference type="Gene3D" id="1.20.5.1030">
    <property type="entry name" value="Preprotein translocase secy subunit"/>
    <property type="match status" value="1"/>
</dbReference>
<dbReference type="KEGG" id="sdyn:Mal52_54420"/>
<evidence type="ECO:0000313" key="11">
    <source>
        <dbReference type="Proteomes" id="UP000319383"/>
    </source>
</evidence>
<dbReference type="GO" id="GO:0005886">
    <property type="term" value="C:plasma membrane"/>
    <property type="evidence" value="ECO:0007669"/>
    <property type="project" value="UniProtKB-UniRule"/>
</dbReference>
<dbReference type="EMBL" id="CP036276">
    <property type="protein sequence ID" value="QDU46919.1"/>
    <property type="molecule type" value="Genomic_DNA"/>
</dbReference>
<sequence>MANAKKSTTFFGELLSLQSYKPKQGRLVRQLTTAGVALIALLGAVSLSQGPMIGVEPEWVRVGVPVLLFLIGLAFAFRIVNYSVFADFLIAVQGELTKVSWPSKQELKNSTIVVVVTMFALGGMLLVYDLFWYKLMTTVGVLVEASS</sequence>
<evidence type="ECO:0000256" key="8">
    <source>
        <dbReference type="ARBA" id="ARBA00023136"/>
    </source>
</evidence>
<dbReference type="GO" id="GO:0009306">
    <property type="term" value="P:protein secretion"/>
    <property type="evidence" value="ECO:0007669"/>
    <property type="project" value="UniProtKB-UniRule"/>
</dbReference>
<reference evidence="10 11" key="1">
    <citation type="submission" date="2019-02" db="EMBL/GenBank/DDBJ databases">
        <title>Deep-cultivation of Planctomycetes and their phenomic and genomic characterization uncovers novel biology.</title>
        <authorList>
            <person name="Wiegand S."/>
            <person name="Jogler M."/>
            <person name="Boedeker C."/>
            <person name="Pinto D."/>
            <person name="Vollmers J."/>
            <person name="Rivas-Marin E."/>
            <person name="Kohn T."/>
            <person name="Peeters S.H."/>
            <person name="Heuer A."/>
            <person name="Rast P."/>
            <person name="Oberbeckmann S."/>
            <person name="Bunk B."/>
            <person name="Jeske O."/>
            <person name="Meyerdierks A."/>
            <person name="Storesund J.E."/>
            <person name="Kallscheuer N."/>
            <person name="Luecker S."/>
            <person name="Lage O.M."/>
            <person name="Pohl T."/>
            <person name="Merkel B.J."/>
            <person name="Hornburger P."/>
            <person name="Mueller R.-W."/>
            <person name="Bruemmer F."/>
            <person name="Labrenz M."/>
            <person name="Spormann A.M."/>
            <person name="Op den Camp H."/>
            <person name="Overmann J."/>
            <person name="Amann R."/>
            <person name="Jetten M.S.M."/>
            <person name="Mascher T."/>
            <person name="Medema M.H."/>
            <person name="Devos D.P."/>
            <person name="Kaster A.-K."/>
            <person name="Ovreas L."/>
            <person name="Rohde M."/>
            <person name="Galperin M.Y."/>
            <person name="Jogler C."/>
        </authorList>
    </citation>
    <scope>NUCLEOTIDE SEQUENCE [LARGE SCALE GENOMIC DNA]</scope>
    <source>
        <strain evidence="10 11">Mal52</strain>
    </source>
</reference>
<comment type="function">
    <text evidence="9">Essential subunit of the Sec protein translocation channel SecYEG. Clamps together the 2 halves of SecY. May contact the channel plug during translocation.</text>
</comment>
<keyword evidence="7 9" id="KW-0811">Translocation</keyword>
<keyword evidence="11" id="KW-1185">Reference proteome</keyword>
<dbReference type="HAMAP" id="MF_00422">
    <property type="entry name" value="SecE"/>
    <property type="match status" value="1"/>
</dbReference>
<evidence type="ECO:0000256" key="1">
    <source>
        <dbReference type="ARBA" id="ARBA00004370"/>
    </source>
</evidence>
<feature type="transmembrane region" description="Helical" evidence="9">
    <location>
        <begin position="67"/>
        <end position="90"/>
    </location>
</feature>
<dbReference type="NCBIfam" id="TIGR00964">
    <property type="entry name" value="secE_bact"/>
    <property type="match status" value="1"/>
</dbReference>
<dbReference type="RefSeq" id="WP_145379496.1">
    <property type="nucleotide sequence ID" value="NZ_CAXBED010000194.1"/>
</dbReference>
<evidence type="ECO:0000256" key="7">
    <source>
        <dbReference type="ARBA" id="ARBA00023010"/>
    </source>
</evidence>
<dbReference type="Pfam" id="PF00584">
    <property type="entry name" value="SecE"/>
    <property type="match status" value="1"/>
</dbReference>
<gene>
    <name evidence="9" type="primary">secE</name>
    <name evidence="10" type="ORF">Mal52_54420</name>
</gene>
<evidence type="ECO:0000256" key="5">
    <source>
        <dbReference type="ARBA" id="ARBA00022927"/>
    </source>
</evidence>
<keyword evidence="3 9" id="KW-1003">Cell membrane</keyword>
<dbReference type="GO" id="GO:0065002">
    <property type="term" value="P:intracellular protein transmembrane transport"/>
    <property type="evidence" value="ECO:0007669"/>
    <property type="project" value="UniProtKB-UniRule"/>
</dbReference>
<proteinExistence type="inferred from homology"/>
<protein>
    <recommendedName>
        <fullName evidence="9">Protein translocase subunit SecE</fullName>
    </recommendedName>
</protein>
<dbReference type="Proteomes" id="UP000319383">
    <property type="component" value="Chromosome"/>
</dbReference>
<evidence type="ECO:0000313" key="10">
    <source>
        <dbReference type="EMBL" id="QDU46919.1"/>
    </source>
</evidence>
<keyword evidence="2 9" id="KW-0813">Transport</keyword>
<dbReference type="InterPro" id="IPR038379">
    <property type="entry name" value="SecE_sf"/>
</dbReference>
<accession>A0A517ZWP9</accession>
<keyword evidence="8 9" id="KW-0472">Membrane</keyword>
<evidence type="ECO:0000256" key="2">
    <source>
        <dbReference type="ARBA" id="ARBA00022448"/>
    </source>
</evidence>
<organism evidence="10 11">
    <name type="scientific">Symmachiella dynata</name>
    <dbReference type="NCBI Taxonomy" id="2527995"/>
    <lineage>
        <taxon>Bacteria</taxon>
        <taxon>Pseudomonadati</taxon>
        <taxon>Planctomycetota</taxon>
        <taxon>Planctomycetia</taxon>
        <taxon>Planctomycetales</taxon>
        <taxon>Planctomycetaceae</taxon>
        <taxon>Symmachiella</taxon>
    </lineage>
</organism>
<feature type="transmembrane region" description="Helical" evidence="9">
    <location>
        <begin position="27"/>
        <end position="47"/>
    </location>
</feature>
<evidence type="ECO:0000256" key="3">
    <source>
        <dbReference type="ARBA" id="ARBA00022475"/>
    </source>
</evidence>
<evidence type="ECO:0000256" key="6">
    <source>
        <dbReference type="ARBA" id="ARBA00022989"/>
    </source>
</evidence>
<dbReference type="PROSITE" id="PS01067">
    <property type="entry name" value="SECE_SEC61G"/>
    <property type="match status" value="1"/>
</dbReference>
<comment type="subunit">
    <text evidence="9">Component of the Sec protein translocase complex. Heterotrimer consisting of SecY, SecE and SecG subunits. The heterotrimers can form oligomers, although 1 heterotrimer is thought to be able to translocate proteins. Interacts with the ribosome. Interacts with SecDF, and other proteins may be involved. Interacts with SecA.</text>
</comment>
<comment type="subcellular location">
    <subcellularLocation>
        <location evidence="1">Membrane</location>
    </subcellularLocation>
</comment>
<keyword evidence="4 9" id="KW-0812">Transmembrane</keyword>
<comment type="similarity">
    <text evidence="9">Belongs to the SecE/SEC61-gamma family.</text>
</comment>
<name>A0A517ZWP9_9PLAN</name>
<keyword evidence="5 9" id="KW-0653">Protein transport</keyword>
<dbReference type="PANTHER" id="PTHR33910">
    <property type="entry name" value="PROTEIN TRANSLOCASE SUBUNIT SECE"/>
    <property type="match status" value="1"/>
</dbReference>
<evidence type="ECO:0000256" key="9">
    <source>
        <dbReference type="HAMAP-Rule" id="MF_00422"/>
    </source>
</evidence>
<dbReference type="GO" id="GO:0006605">
    <property type="term" value="P:protein targeting"/>
    <property type="evidence" value="ECO:0007669"/>
    <property type="project" value="UniProtKB-UniRule"/>
</dbReference>
<dbReference type="InterPro" id="IPR005807">
    <property type="entry name" value="SecE_bac"/>
</dbReference>
<evidence type="ECO:0000256" key="4">
    <source>
        <dbReference type="ARBA" id="ARBA00022692"/>
    </source>
</evidence>
<dbReference type="PANTHER" id="PTHR33910:SF1">
    <property type="entry name" value="PROTEIN TRANSLOCASE SUBUNIT SECE"/>
    <property type="match status" value="1"/>
</dbReference>
<dbReference type="AlphaFoldDB" id="A0A517ZWP9"/>
<dbReference type="InterPro" id="IPR001901">
    <property type="entry name" value="Translocase_SecE/Sec61-g"/>
</dbReference>
<comment type="caution">
    <text evidence="9">Lacks conserved residue(s) required for the propagation of feature annotation.</text>
</comment>
<feature type="transmembrane region" description="Helical" evidence="9">
    <location>
        <begin position="111"/>
        <end position="133"/>
    </location>
</feature>
<dbReference type="GO" id="GO:0008320">
    <property type="term" value="F:protein transmembrane transporter activity"/>
    <property type="evidence" value="ECO:0007669"/>
    <property type="project" value="UniProtKB-UniRule"/>
</dbReference>
<keyword evidence="6 9" id="KW-1133">Transmembrane helix</keyword>